<dbReference type="GO" id="GO:0016491">
    <property type="term" value="F:oxidoreductase activity"/>
    <property type="evidence" value="ECO:0007669"/>
    <property type="project" value="UniProtKB-KW"/>
</dbReference>
<evidence type="ECO:0000256" key="3">
    <source>
        <dbReference type="ARBA" id="ARBA00022692"/>
    </source>
</evidence>
<dbReference type="InParanoid" id="A0A7M7TDT8"/>
<dbReference type="InterPro" id="IPR004203">
    <property type="entry name" value="Cyt_c_oxidase_su4_fam"/>
</dbReference>
<dbReference type="EnsemblMetazoa" id="XM_008210935">
    <property type="protein sequence ID" value="XP_008209157"/>
    <property type="gene ID" value="LOC100121926"/>
</dbReference>
<comment type="pathway">
    <text evidence="10">Energy metabolism; oxidative phosphorylation.</text>
</comment>
<dbReference type="PANTHER" id="PTHR10707:SF10">
    <property type="entry name" value="CYTOCHROME C OXIDASE SUBUNIT 4"/>
    <property type="match status" value="1"/>
</dbReference>
<dbReference type="CDD" id="cd00922">
    <property type="entry name" value="Cyt_c_Oxidase_IV"/>
    <property type="match status" value="1"/>
</dbReference>
<dbReference type="UniPathway" id="UPA00705"/>
<dbReference type="OMA" id="IRYRECT"/>
<keyword evidence="7" id="KW-0560">Oxidoreductase</keyword>
<dbReference type="KEGG" id="nvi:100121926"/>
<evidence type="ECO:0000256" key="1">
    <source>
        <dbReference type="ARBA" id="ARBA00004434"/>
    </source>
</evidence>
<keyword evidence="9" id="KW-0472">Membrane</keyword>
<dbReference type="EnsemblMetazoa" id="XM_032600345">
    <property type="protein sequence ID" value="XP_032456236"/>
    <property type="gene ID" value="LOC100121926"/>
</dbReference>
<accession>A0A7M7TDT8</accession>
<evidence type="ECO:0000256" key="2">
    <source>
        <dbReference type="ARBA" id="ARBA00008135"/>
    </source>
</evidence>
<dbReference type="GO" id="GO:0005743">
    <property type="term" value="C:mitochondrial inner membrane"/>
    <property type="evidence" value="ECO:0007669"/>
    <property type="project" value="UniProtKB-SubCell"/>
</dbReference>
<dbReference type="SUPFAM" id="SSF81406">
    <property type="entry name" value="Mitochondrial cytochrome c oxidase subunit IV"/>
    <property type="match status" value="1"/>
</dbReference>
<organism evidence="11 12">
    <name type="scientific">Nasonia vitripennis</name>
    <name type="common">Parasitic wasp</name>
    <dbReference type="NCBI Taxonomy" id="7425"/>
    <lineage>
        <taxon>Eukaryota</taxon>
        <taxon>Metazoa</taxon>
        <taxon>Ecdysozoa</taxon>
        <taxon>Arthropoda</taxon>
        <taxon>Hexapoda</taxon>
        <taxon>Insecta</taxon>
        <taxon>Pterygota</taxon>
        <taxon>Neoptera</taxon>
        <taxon>Endopterygota</taxon>
        <taxon>Hymenoptera</taxon>
        <taxon>Apocrita</taxon>
        <taxon>Proctotrupomorpha</taxon>
        <taxon>Chalcidoidea</taxon>
        <taxon>Pteromalidae</taxon>
        <taxon>Pteromalinae</taxon>
        <taxon>Nasonia</taxon>
    </lineage>
</organism>
<evidence type="ECO:0000256" key="5">
    <source>
        <dbReference type="ARBA" id="ARBA00022946"/>
    </source>
</evidence>
<keyword evidence="12" id="KW-1185">Reference proteome</keyword>
<protein>
    <recommendedName>
        <fullName evidence="10">Cytochrome c oxidase subunit 4</fullName>
    </recommendedName>
</protein>
<evidence type="ECO:0000256" key="10">
    <source>
        <dbReference type="RuleBase" id="RU367145"/>
    </source>
</evidence>
<dbReference type="GO" id="GO:0006123">
    <property type="term" value="P:mitochondrial electron transport, cytochrome c to oxygen"/>
    <property type="evidence" value="ECO:0007669"/>
    <property type="project" value="InterPro"/>
</dbReference>
<dbReference type="SMR" id="A0A7M7TDT8"/>
<dbReference type="PRINTS" id="PR01873">
    <property type="entry name" value="CYTCOXIDASE4"/>
</dbReference>
<keyword evidence="8 10" id="KW-0496">Mitochondrion</keyword>
<dbReference type="Pfam" id="PF02936">
    <property type="entry name" value="COX4"/>
    <property type="match status" value="1"/>
</dbReference>
<dbReference type="EnsemblMetazoa" id="XM_001605485">
    <property type="protein sequence ID" value="XP_001605535"/>
    <property type="gene ID" value="LOC100121926"/>
</dbReference>
<dbReference type="InterPro" id="IPR036639">
    <property type="entry name" value="Cyt_c_oxidase_su4_sf"/>
</dbReference>
<dbReference type="Gene3D" id="1.10.442.10">
    <property type="entry name" value="Cytochrome c oxidase subunit IV"/>
    <property type="match status" value="1"/>
</dbReference>
<evidence type="ECO:0000256" key="9">
    <source>
        <dbReference type="ARBA" id="ARBA00023136"/>
    </source>
</evidence>
<comment type="similarity">
    <text evidence="2 10">Belongs to the cytochrome c oxidase IV family.</text>
</comment>
<keyword evidence="6" id="KW-1133">Transmembrane helix</keyword>
<dbReference type="AlphaFoldDB" id="A0A7M7TDT8"/>
<evidence type="ECO:0000313" key="11">
    <source>
        <dbReference type="EnsemblMetazoa" id="XP_032456235"/>
    </source>
</evidence>
<evidence type="ECO:0000256" key="8">
    <source>
        <dbReference type="ARBA" id="ARBA00023128"/>
    </source>
</evidence>
<dbReference type="PANTHER" id="PTHR10707">
    <property type="entry name" value="CYTOCHROME C OXIDASE SUBUNIT IV"/>
    <property type="match status" value="1"/>
</dbReference>
<gene>
    <name evidence="11" type="primary">100121926</name>
</gene>
<dbReference type="EnsemblMetazoa" id="XM_032600344">
    <property type="protein sequence ID" value="XP_032456235"/>
    <property type="gene ID" value="LOC100121926"/>
</dbReference>
<dbReference type="InterPro" id="IPR013288">
    <property type="entry name" value="Cyt_c_oxidase_su4"/>
</dbReference>
<name>A0A7M7TDT8_NASVI</name>
<evidence type="ECO:0000256" key="6">
    <source>
        <dbReference type="ARBA" id="ARBA00022989"/>
    </source>
</evidence>
<dbReference type="EnsemblMetazoa" id="XM_032600342">
    <property type="protein sequence ID" value="XP_032456233"/>
    <property type="gene ID" value="LOC100121926"/>
</dbReference>
<keyword evidence="3" id="KW-0812">Transmembrane</keyword>
<comment type="function">
    <text evidence="10">Component of the cytochrome c oxidase, the last enzyme in the mitochondrial electron transport chain which drives oxidative phosphorylation.</text>
</comment>
<evidence type="ECO:0000256" key="7">
    <source>
        <dbReference type="ARBA" id="ARBA00023002"/>
    </source>
</evidence>
<dbReference type="EnsemblMetazoa" id="XM_032600343">
    <property type="protein sequence ID" value="XP_032456234"/>
    <property type="gene ID" value="LOC100121926"/>
</dbReference>
<reference evidence="11" key="1">
    <citation type="submission" date="2021-01" db="UniProtKB">
        <authorList>
            <consortium name="EnsemblMetazoa"/>
        </authorList>
    </citation>
    <scope>IDENTIFICATION</scope>
</reference>
<dbReference type="GO" id="GO:0045277">
    <property type="term" value="C:respiratory chain complex IV"/>
    <property type="evidence" value="ECO:0007669"/>
    <property type="project" value="InterPro"/>
</dbReference>
<dbReference type="Proteomes" id="UP000002358">
    <property type="component" value="Chromosome 5"/>
</dbReference>
<keyword evidence="5" id="KW-0809">Transit peptide</keyword>
<dbReference type="FunCoup" id="A0A7M7TDT8">
    <property type="interactions" value="1097"/>
</dbReference>
<dbReference type="OrthoDB" id="6381952at2759"/>
<dbReference type="FunFam" id="1.10.442.10:FF:000001">
    <property type="entry name" value="Cytochrome c oxidase subunit 4 isoform 1"/>
    <property type="match status" value="1"/>
</dbReference>
<evidence type="ECO:0000313" key="12">
    <source>
        <dbReference type="Proteomes" id="UP000002358"/>
    </source>
</evidence>
<sequence length="207" mass="24235">MLIGSKPILRQCGLRGLLHRFASPQGPSRRNSNYEARCDDDPHRRIIGNREIVCHGMNGNPTYIDSWDYPFPAIRYRECTPELMALREKERGDWRKLTIGEKKCLYRASFRQTFSELQAPNSDWKCIIGVVLMGISLSLWIHLFIHHKVYVKWPESFSTENRIAQYYRQVDLNMQPFSGIYRPPGAELRIHAKNKSMLKKAHEDETN</sequence>
<comment type="subunit">
    <text evidence="10">Component of the cytochrome c oxidase (complex IV, CIV), a multisubunit enzyme composed of 14 subunits.</text>
</comment>
<keyword evidence="4 10" id="KW-0999">Mitochondrion inner membrane</keyword>
<evidence type="ECO:0000256" key="4">
    <source>
        <dbReference type="ARBA" id="ARBA00022792"/>
    </source>
</evidence>
<comment type="subcellular location">
    <subcellularLocation>
        <location evidence="1 10">Mitochondrion inner membrane</location>
        <topology evidence="1 10">Single-pass membrane protein</topology>
    </subcellularLocation>
</comment>
<proteinExistence type="inferred from homology"/>